<evidence type="ECO:0000313" key="1">
    <source>
        <dbReference type="EMBL" id="MEK6464811.1"/>
    </source>
</evidence>
<comment type="caution">
    <text evidence="1">The sequence shown here is derived from an EMBL/GenBank/DDBJ whole genome shotgun (WGS) entry which is preliminary data.</text>
</comment>
<name>A0ABU9AEH8_PSEA5</name>
<dbReference type="EMBL" id="JBBPIX010000006">
    <property type="protein sequence ID" value="MEK6464811.1"/>
    <property type="molecule type" value="Genomic_DNA"/>
</dbReference>
<reference evidence="1 2" key="1">
    <citation type="submission" date="2024-03" db="EMBL/GenBank/DDBJ databases">
        <title>Draft genome sequence of Pseudonocardia carboxydivorans JCM 14827.</title>
        <authorList>
            <person name="Duangmal K."/>
        </authorList>
    </citation>
    <scope>NUCLEOTIDE SEQUENCE [LARGE SCALE GENOMIC DNA]</scope>
    <source>
        <strain evidence="1 2">JCM 14827</strain>
    </source>
</reference>
<protein>
    <submittedName>
        <fullName evidence="1">Uncharacterized protein</fullName>
    </submittedName>
</protein>
<keyword evidence="2" id="KW-1185">Reference proteome</keyword>
<gene>
    <name evidence="1" type="ORF">WG925_13775</name>
</gene>
<proteinExistence type="predicted"/>
<accession>A0ABU9AEH8</accession>
<organism evidence="1 2">
    <name type="scientific">Pseudonocardia alni subsp. carboxydivorans</name>
    <dbReference type="NCBI Taxonomy" id="415010"/>
    <lineage>
        <taxon>Bacteria</taxon>
        <taxon>Bacillati</taxon>
        <taxon>Actinomycetota</taxon>
        <taxon>Actinomycetes</taxon>
        <taxon>Pseudonocardiales</taxon>
        <taxon>Pseudonocardiaceae</taxon>
        <taxon>Pseudonocardia</taxon>
    </lineage>
</organism>
<dbReference type="Proteomes" id="UP001367513">
    <property type="component" value="Unassembled WGS sequence"/>
</dbReference>
<evidence type="ECO:0000313" key="2">
    <source>
        <dbReference type="Proteomes" id="UP001367513"/>
    </source>
</evidence>
<sequence>MRCEQIGALAGRTAALDASILRARRIDVSGSGGGGNDPALLFAELPRLLDAVETEGLRIPLRVAELGDVERARTADAPGCLVVTTG</sequence>
<dbReference type="RefSeq" id="WP_346108554.1">
    <property type="nucleotide sequence ID" value="NZ_BAAAOD010000093.1"/>
</dbReference>